<comment type="caution">
    <text evidence="5">The sequence shown here is derived from an EMBL/GenBank/DDBJ whole genome shotgun (WGS) entry which is preliminary data.</text>
</comment>
<dbReference type="Gene3D" id="2.40.50.1020">
    <property type="entry name" value="LytTr DNA-binding domain"/>
    <property type="match status" value="1"/>
</dbReference>
<feature type="domain" description="Response regulatory" evidence="4">
    <location>
        <begin position="1"/>
        <end position="106"/>
    </location>
</feature>
<dbReference type="SMART" id="SM00850">
    <property type="entry name" value="LytTR"/>
    <property type="match status" value="1"/>
</dbReference>
<evidence type="ECO:0000259" key="4">
    <source>
        <dbReference type="PROSITE" id="PS50110"/>
    </source>
</evidence>
<dbReference type="InterPro" id="IPR011006">
    <property type="entry name" value="CheY-like_superfamily"/>
</dbReference>
<dbReference type="Gene3D" id="3.40.50.2300">
    <property type="match status" value="1"/>
</dbReference>
<dbReference type="GO" id="GO:0000156">
    <property type="term" value="F:phosphorelay response regulator activity"/>
    <property type="evidence" value="ECO:0007669"/>
    <property type="project" value="InterPro"/>
</dbReference>
<dbReference type="InterPro" id="IPR046947">
    <property type="entry name" value="LytR-like"/>
</dbReference>
<organism evidence="5 6">
    <name type="scientific">Candidatus Acutalibacter pullistercoris</name>
    <dbReference type="NCBI Taxonomy" id="2838418"/>
    <lineage>
        <taxon>Bacteria</taxon>
        <taxon>Bacillati</taxon>
        <taxon>Bacillota</taxon>
        <taxon>Clostridia</taxon>
        <taxon>Eubacteriales</taxon>
        <taxon>Acutalibacteraceae</taxon>
        <taxon>Acutalibacter</taxon>
    </lineage>
</organism>
<dbReference type="PANTHER" id="PTHR37299:SF1">
    <property type="entry name" value="STAGE 0 SPORULATION PROTEIN A HOMOLOG"/>
    <property type="match status" value="1"/>
</dbReference>
<dbReference type="InterPro" id="IPR007492">
    <property type="entry name" value="LytTR_DNA-bd_dom"/>
</dbReference>
<evidence type="ECO:0000313" key="6">
    <source>
        <dbReference type="Proteomes" id="UP000823915"/>
    </source>
</evidence>
<protein>
    <recommendedName>
        <fullName evidence="1">Stage 0 sporulation protein A homolog</fullName>
    </recommendedName>
</protein>
<dbReference type="CDD" id="cd00156">
    <property type="entry name" value="REC"/>
    <property type="match status" value="1"/>
</dbReference>
<evidence type="ECO:0000313" key="5">
    <source>
        <dbReference type="EMBL" id="HIY27052.1"/>
    </source>
</evidence>
<dbReference type="EMBL" id="DXDU01000124">
    <property type="protein sequence ID" value="HIY27052.1"/>
    <property type="molecule type" value="Genomic_DNA"/>
</dbReference>
<sequence>MEKLVREYEKDRPGQIAQIAAFPSSSQLLEHTAQHGGFDIYLLDVLMPGLSGMEAARRLRTQGGGTFIFLTVSQDFALDAFRVGAMQYLVKPVGAKDLYPVLDHALDLAERKASRSILVSTVRGKENLLFSSIVYVECRNHILTYHLTDGTALLGRTIRTSFEVAMEPLLKAPNFIHPHKSFIVNADHVDRLTSQAFLMKGGAQVPITKSRYSQARARYLQYFDLTPGL</sequence>
<feature type="modified residue" description="4-aspartylphosphate" evidence="3">
    <location>
        <position position="44"/>
    </location>
</feature>
<comment type="function">
    <text evidence="2">May play the central regulatory role in sporulation. It may be an element of the effector pathway responsible for the activation of sporulation genes in response to nutritional stress. Spo0A may act in concert with spo0H (a sigma factor) to control the expression of some genes that are critical to the sporulation process.</text>
</comment>
<dbReference type="GO" id="GO:0003677">
    <property type="term" value="F:DNA binding"/>
    <property type="evidence" value="ECO:0007669"/>
    <property type="project" value="UniProtKB-KW"/>
</dbReference>
<dbReference type="InterPro" id="IPR001789">
    <property type="entry name" value="Sig_transdc_resp-reg_receiver"/>
</dbReference>
<keyword evidence="5" id="KW-0238">DNA-binding</keyword>
<dbReference type="PROSITE" id="PS50110">
    <property type="entry name" value="RESPONSE_REGULATORY"/>
    <property type="match status" value="1"/>
</dbReference>
<gene>
    <name evidence="5" type="ORF">H9838_07780</name>
</gene>
<dbReference type="Pfam" id="PF00072">
    <property type="entry name" value="Response_reg"/>
    <property type="match status" value="1"/>
</dbReference>
<evidence type="ECO:0000256" key="3">
    <source>
        <dbReference type="PROSITE-ProRule" id="PRU00169"/>
    </source>
</evidence>
<dbReference type="Pfam" id="PF04397">
    <property type="entry name" value="LytTR"/>
    <property type="match status" value="1"/>
</dbReference>
<dbReference type="PANTHER" id="PTHR37299">
    <property type="entry name" value="TRANSCRIPTIONAL REGULATOR-RELATED"/>
    <property type="match status" value="1"/>
</dbReference>
<reference evidence="5" key="1">
    <citation type="journal article" date="2021" name="PeerJ">
        <title>Extensive microbial diversity within the chicken gut microbiome revealed by metagenomics and culture.</title>
        <authorList>
            <person name="Gilroy R."/>
            <person name="Ravi A."/>
            <person name="Getino M."/>
            <person name="Pursley I."/>
            <person name="Horton D.L."/>
            <person name="Alikhan N.F."/>
            <person name="Baker D."/>
            <person name="Gharbi K."/>
            <person name="Hall N."/>
            <person name="Watson M."/>
            <person name="Adriaenssens E.M."/>
            <person name="Foster-Nyarko E."/>
            <person name="Jarju S."/>
            <person name="Secka A."/>
            <person name="Antonio M."/>
            <person name="Oren A."/>
            <person name="Chaudhuri R.R."/>
            <person name="La Ragione R."/>
            <person name="Hildebrand F."/>
            <person name="Pallen M.J."/>
        </authorList>
    </citation>
    <scope>NUCLEOTIDE SEQUENCE</scope>
    <source>
        <strain evidence="5">1282</strain>
    </source>
</reference>
<dbReference type="SUPFAM" id="SSF52172">
    <property type="entry name" value="CheY-like"/>
    <property type="match status" value="1"/>
</dbReference>
<dbReference type="Proteomes" id="UP000823915">
    <property type="component" value="Unassembled WGS sequence"/>
</dbReference>
<dbReference type="AlphaFoldDB" id="A0A9D1YE74"/>
<keyword evidence="3" id="KW-0597">Phosphoprotein</keyword>
<evidence type="ECO:0000256" key="2">
    <source>
        <dbReference type="ARBA" id="ARBA00024867"/>
    </source>
</evidence>
<dbReference type="SMART" id="SM00448">
    <property type="entry name" value="REC"/>
    <property type="match status" value="1"/>
</dbReference>
<reference evidence="5" key="2">
    <citation type="submission" date="2021-04" db="EMBL/GenBank/DDBJ databases">
        <authorList>
            <person name="Gilroy R."/>
        </authorList>
    </citation>
    <scope>NUCLEOTIDE SEQUENCE</scope>
    <source>
        <strain evidence="5">1282</strain>
    </source>
</reference>
<evidence type="ECO:0000256" key="1">
    <source>
        <dbReference type="ARBA" id="ARBA00018672"/>
    </source>
</evidence>
<proteinExistence type="predicted"/>
<name>A0A9D1YE74_9FIRM</name>
<accession>A0A9D1YE74</accession>